<dbReference type="GO" id="GO:0008320">
    <property type="term" value="F:protein transmembrane transporter activity"/>
    <property type="evidence" value="ECO:0007669"/>
    <property type="project" value="InterPro"/>
</dbReference>
<name>A0AA39FZ36_MICHY</name>
<evidence type="ECO:0000256" key="1">
    <source>
        <dbReference type="ARBA" id="ARBA00004374"/>
    </source>
</evidence>
<comment type="subcellular location">
    <subcellularLocation>
        <location evidence="1">Mitochondrion outer membrane</location>
        <topology evidence="1">Multi-pass membrane protein</topology>
    </subcellularLocation>
</comment>
<accession>A0AA39FZ36</accession>
<evidence type="ECO:0000256" key="4">
    <source>
        <dbReference type="ARBA" id="ARBA00022452"/>
    </source>
</evidence>
<keyword evidence="4" id="KW-1134">Transmembrane beta strand</keyword>
<evidence type="ECO:0000256" key="5">
    <source>
        <dbReference type="ARBA" id="ARBA00022692"/>
    </source>
</evidence>
<dbReference type="Gene3D" id="2.40.160.10">
    <property type="entry name" value="Porin"/>
    <property type="match status" value="1"/>
</dbReference>
<evidence type="ECO:0000256" key="3">
    <source>
        <dbReference type="ARBA" id="ARBA00022448"/>
    </source>
</evidence>
<keyword evidence="11" id="KW-1185">Reference proteome</keyword>
<evidence type="ECO:0000256" key="7">
    <source>
        <dbReference type="ARBA" id="ARBA00022927"/>
    </source>
</evidence>
<keyword evidence="3" id="KW-0813">Transport</keyword>
<dbReference type="PANTHER" id="PTHR10802">
    <property type="entry name" value="MITOCHONDRIAL IMPORT RECEPTOR SUBUNIT TOM40"/>
    <property type="match status" value="1"/>
</dbReference>
<keyword evidence="6" id="KW-1000">Mitochondrion outer membrane</keyword>
<dbReference type="InterPro" id="IPR027246">
    <property type="entry name" value="Porin_Euk/Tom40"/>
</dbReference>
<dbReference type="EMBL" id="JAQQBR010000004">
    <property type="protein sequence ID" value="KAK0178517.1"/>
    <property type="molecule type" value="Genomic_DNA"/>
</dbReference>
<dbReference type="GO" id="GO:0005741">
    <property type="term" value="C:mitochondrial outer membrane"/>
    <property type="evidence" value="ECO:0007669"/>
    <property type="project" value="UniProtKB-SubCell"/>
</dbReference>
<reference evidence="10" key="1">
    <citation type="journal article" date="2023" name="bioRxiv">
        <title>Scaffold-level genome assemblies of two parasitoid biocontrol wasps reveal the parthenogenesis mechanism and an associated novel virus.</title>
        <authorList>
            <person name="Inwood S."/>
            <person name="Skelly J."/>
            <person name="Guhlin J."/>
            <person name="Harrop T."/>
            <person name="Goldson S."/>
            <person name="Dearden P."/>
        </authorList>
    </citation>
    <scope>NUCLEOTIDE SEQUENCE</scope>
    <source>
        <strain evidence="10">Lincoln</strain>
        <tissue evidence="10">Whole body</tissue>
    </source>
</reference>
<evidence type="ECO:0000313" key="10">
    <source>
        <dbReference type="EMBL" id="KAK0178517.1"/>
    </source>
</evidence>
<proteinExistence type="inferred from homology"/>
<evidence type="ECO:0000313" key="11">
    <source>
        <dbReference type="Proteomes" id="UP001168972"/>
    </source>
</evidence>
<dbReference type="InterPro" id="IPR037930">
    <property type="entry name" value="Tom40"/>
</dbReference>
<evidence type="ECO:0000256" key="8">
    <source>
        <dbReference type="ARBA" id="ARBA00023128"/>
    </source>
</evidence>
<keyword evidence="7" id="KW-0653">Protein transport</keyword>
<keyword evidence="5" id="KW-0812">Transmembrane</keyword>
<organism evidence="10 11">
    <name type="scientific">Microctonus hyperodae</name>
    <name type="common">Parasitoid wasp</name>
    <dbReference type="NCBI Taxonomy" id="165561"/>
    <lineage>
        <taxon>Eukaryota</taxon>
        <taxon>Metazoa</taxon>
        <taxon>Ecdysozoa</taxon>
        <taxon>Arthropoda</taxon>
        <taxon>Hexapoda</taxon>
        <taxon>Insecta</taxon>
        <taxon>Pterygota</taxon>
        <taxon>Neoptera</taxon>
        <taxon>Endopterygota</taxon>
        <taxon>Hymenoptera</taxon>
        <taxon>Apocrita</taxon>
        <taxon>Ichneumonoidea</taxon>
        <taxon>Braconidae</taxon>
        <taxon>Euphorinae</taxon>
        <taxon>Microctonus</taxon>
    </lineage>
</organism>
<evidence type="ECO:0000256" key="9">
    <source>
        <dbReference type="ARBA" id="ARBA00023136"/>
    </source>
</evidence>
<comment type="similarity">
    <text evidence="2">Belongs to the Tom40 family.</text>
</comment>
<reference evidence="10" key="2">
    <citation type="submission" date="2023-03" db="EMBL/GenBank/DDBJ databases">
        <authorList>
            <person name="Inwood S.N."/>
            <person name="Skelly J.G."/>
            <person name="Guhlin J."/>
            <person name="Harrop T.W.R."/>
            <person name="Goldson S.G."/>
            <person name="Dearden P.K."/>
        </authorList>
    </citation>
    <scope>NUCLEOTIDE SEQUENCE</scope>
    <source>
        <strain evidence="10">Lincoln</strain>
        <tissue evidence="10">Whole body</tissue>
    </source>
</reference>
<dbReference type="CDD" id="cd07305">
    <property type="entry name" value="Porin3_Tom40"/>
    <property type="match status" value="1"/>
</dbReference>
<dbReference type="AlphaFoldDB" id="A0AA39FZ36"/>
<dbReference type="Proteomes" id="UP001168972">
    <property type="component" value="Unassembled WGS sequence"/>
</dbReference>
<dbReference type="Pfam" id="PF01459">
    <property type="entry name" value="Porin_3"/>
    <property type="match status" value="1"/>
</dbReference>
<dbReference type="InterPro" id="IPR023614">
    <property type="entry name" value="Porin_dom_sf"/>
</dbReference>
<comment type="caution">
    <text evidence="10">The sequence shown here is derived from an EMBL/GenBank/DDBJ whole genome shotgun (WGS) entry which is preliminary data.</text>
</comment>
<keyword evidence="8" id="KW-0496">Mitochondrion</keyword>
<evidence type="ECO:0000256" key="6">
    <source>
        <dbReference type="ARBA" id="ARBA00022787"/>
    </source>
</evidence>
<gene>
    <name evidence="10" type="ORF">PV327_007401</name>
</gene>
<keyword evidence="9" id="KW-0472">Membrane</keyword>
<evidence type="ECO:0000256" key="2">
    <source>
        <dbReference type="ARBA" id="ARBA00010510"/>
    </source>
</evidence>
<dbReference type="GO" id="GO:0030150">
    <property type="term" value="P:protein import into mitochondrial matrix"/>
    <property type="evidence" value="ECO:0007669"/>
    <property type="project" value="InterPro"/>
</dbReference>
<protein>
    <submittedName>
        <fullName evidence="10">Uncharacterized protein</fullName>
    </submittedName>
</protein>
<sequence length="312" mass="34565">MGIHASRNKQTQYQCISCPYGYIPGNPGTFEELHKKVKDLYPLNFEGIRLIAKKTLSDHFNACHTITLSSVTPSGYKFGACYAGTKKVGTRERYPLVTGDIMPNGNLAASFSHTLGCRFRIKNISQMTKGKFLTTISTAEYRSDDFTLSMMIADPDIKKQSGTVVLHYLQALSSRITLGLEIACHRSRYVPGGQQSIITCAMRYSNGPRTFSATLGAVGLHACYYHKASQQLQLGVEWVTNIKTYDSTGTIVYQVDIAHADMIFKGLVNTETTIGGVFEKKLYPMSETSLLLSTMLNHKKQQYRIGIGLNIG</sequence>